<dbReference type="InterPro" id="IPR029060">
    <property type="entry name" value="PIN-like_dom_sf"/>
</dbReference>
<evidence type="ECO:0000259" key="1">
    <source>
        <dbReference type="Pfam" id="PF01850"/>
    </source>
</evidence>
<dbReference type="SUPFAM" id="SSF88723">
    <property type="entry name" value="PIN domain-like"/>
    <property type="match status" value="1"/>
</dbReference>
<keyword evidence="3" id="KW-1185">Reference proteome</keyword>
<protein>
    <recommendedName>
        <fullName evidence="1">PIN domain-containing protein</fullName>
    </recommendedName>
</protein>
<evidence type="ECO:0000313" key="3">
    <source>
        <dbReference type="Proteomes" id="UP001064971"/>
    </source>
</evidence>
<proteinExistence type="predicted"/>
<keyword evidence="2" id="KW-0614">Plasmid</keyword>
<geneLocation type="plasmid" evidence="2 3">
    <name>pDAETH-2</name>
</geneLocation>
<dbReference type="Proteomes" id="UP001064971">
    <property type="component" value="Plasmid pDAETH-2"/>
</dbReference>
<evidence type="ECO:0000313" key="2">
    <source>
        <dbReference type="EMBL" id="BDP44369.1"/>
    </source>
</evidence>
<sequence>MRVLADTNIMLRYVQKDAEQHTEVEAAVDRLMERGDELVLVPQVMYEYWVVATRPYGTSNGLSYTTEEVNTALRLLSGAFALLPDPLDLFNTWLNLVMTHQVSGKQAHDARLAAAALAHDLGALLTLNAPDFKRFGLTVLTPADL</sequence>
<dbReference type="Pfam" id="PF01850">
    <property type="entry name" value="PIN"/>
    <property type="match status" value="1"/>
</dbReference>
<dbReference type="InterPro" id="IPR002716">
    <property type="entry name" value="PIN_dom"/>
</dbReference>
<dbReference type="EMBL" id="AP026562">
    <property type="protein sequence ID" value="BDP44369.1"/>
    <property type="molecule type" value="Genomic_DNA"/>
</dbReference>
<accession>A0ABM8AKY4</accession>
<dbReference type="Gene3D" id="3.40.50.1010">
    <property type="entry name" value="5'-nuclease"/>
    <property type="match status" value="1"/>
</dbReference>
<feature type="domain" description="PIN" evidence="1">
    <location>
        <begin position="4"/>
        <end position="129"/>
    </location>
</feature>
<name>A0ABM8AKY4_9DEIO</name>
<dbReference type="RefSeq" id="WP_264778214.1">
    <property type="nucleotide sequence ID" value="NZ_AP026562.1"/>
</dbReference>
<reference evidence="2" key="1">
    <citation type="submission" date="2022-07" db="EMBL/GenBank/DDBJ databases">
        <title>Complete Genome Sequence of the Radioresistant Bacterium Deinococcus aetherius ST0316, Isolated from the Air Dust collected in Lower Stratosphere above Japan.</title>
        <authorList>
            <person name="Satoh K."/>
            <person name="Hagiwara K."/>
            <person name="Katsumata K."/>
            <person name="Kubo A."/>
            <person name="Yokobori S."/>
            <person name="Yamagishi A."/>
            <person name="Oono Y."/>
            <person name="Narumi I."/>
        </authorList>
    </citation>
    <scope>NUCLEOTIDE SEQUENCE</scope>
    <source>
        <strain evidence="2">ST0316</strain>
        <plasmid evidence="2">pDAETH-2</plasmid>
    </source>
</reference>
<organism evidence="2 3">
    <name type="scientific">Deinococcus aetherius</name>
    <dbReference type="NCBI Taxonomy" id="200252"/>
    <lineage>
        <taxon>Bacteria</taxon>
        <taxon>Thermotogati</taxon>
        <taxon>Deinococcota</taxon>
        <taxon>Deinococci</taxon>
        <taxon>Deinococcales</taxon>
        <taxon>Deinococcaceae</taxon>
        <taxon>Deinococcus</taxon>
    </lineage>
</organism>
<gene>
    <name evidence="2" type="ORF">DAETH_43380</name>
</gene>